<accession>A0ABZ2MPB4</accession>
<organism evidence="2 3">
    <name type="scientific">Metabacillus rhizosphaerae</name>
    <dbReference type="NCBI Taxonomy" id="3117747"/>
    <lineage>
        <taxon>Bacteria</taxon>
        <taxon>Bacillati</taxon>
        <taxon>Bacillota</taxon>
        <taxon>Bacilli</taxon>
        <taxon>Bacillales</taxon>
        <taxon>Bacillaceae</taxon>
        <taxon>Metabacillus</taxon>
    </lineage>
</organism>
<name>A0ABZ2MPB4_9BACI</name>
<dbReference type="Proteomes" id="UP001368328">
    <property type="component" value="Chromosome"/>
</dbReference>
<protein>
    <recommendedName>
        <fullName evidence="4">Serine kinase</fullName>
    </recommendedName>
</protein>
<proteinExistence type="predicted"/>
<dbReference type="EMBL" id="CP147403">
    <property type="protein sequence ID" value="WXB87075.1"/>
    <property type="molecule type" value="Genomic_DNA"/>
</dbReference>
<evidence type="ECO:0008006" key="4">
    <source>
        <dbReference type="Google" id="ProtNLM"/>
    </source>
</evidence>
<keyword evidence="1" id="KW-0812">Transmembrane</keyword>
<gene>
    <name evidence="2" type="ORF">WCV66_17755</name>
</gene>
<keyword evidence="3" id="KW-1185">Reference proteome</keyword>
<keyword evidence="1" id="KW-0472">Membrane</keyword>
<evidence type="ECO:0000313" key="2">
    <source>
        <dbReference type="EMBL" id="WXB87075.1"/>
    </source>
</evidence>
<reference evidence="2 3" key="1">
    <citation type="submission" date="2024-02" db="EMBL/GenBank/DDBJ databases">
        <title>Seven novel Bacillus-like species.</title>
        <authorList>
            <person name="Liu G."/>
        </authorList>
    </citation>
    <scope>NUCLEOTIDE SEQUENCE [LARGE SCALE GENOMIC DNA]</scope>
    <source>
        <strain evidence="2 3">FJAT-53654</strain>
    </source>
</reference>
<evidence type="ECO:0000313" key="3">
    <source>
        <dbReference type="Proteomes" id="UP001368328"/>
    </source>
</evidence>
<evidence type="ECO:0000256" key="1">
    <source>
        <dbReference type="SAM" id="Phobius"/>
    </source>
</evidence>
<keyword evidence="1" id="KW-1133">Transmembrane helix</keyword>
<sequence length="57" mass="6452">MRWFFAILFILFGAFLFSLTIDDVGNIGNVIMKIIGFGCFLLAGLIVRNKKEKHQSS</sequence>
<feature type="transmembrane region" description="Helical" evidence="1">
    <location>
        <begin position="30"/>
        <end position="47"/>
    </location>
</feature>
<dbReference type="RefSeq" id="WP_338786344.1">
    <property type="nucleotide sequence ID" value="NZ_CP147403.1"/>
</dbReference>